<evidence type="ECO:0000256" key="3">
    <source>
        <dbReference type="RuleBase" id="RU000682"/>
    </source>
</evidence>
<dbReference type="InterPro" id="IPR001356">
    <property type="entry name" value="HD"/>
</dbReference>
<accession>A0A4U5LZM6</accession>
<gene>
    <name evidence="5" type="ORF">L596_028876</name>
</gene>
<proteinExistence type="predicted"/>
<dbReference type="CDD" id="cd00086">
    <property type="entry name" value="homeodomain"/>
    <property type="match status" value="1"/>
</dbReference>
<evidence type="ECO:0000256" key="2">
    <source>
        <dbReference type="PROSITE-ProRule" id="PRU00108"/>
    </source>
</evidence>
<evidence type="ECO:0000256" key="1">
    <source>
        <dbReference type="ARBA" id="ARBA00004123"/>
    </source>
</evidence>
<comment type="caution">
    <text evidence="5">The sequence shown here is derived from an EMBL/GenBank/DDBJ whole genome shotgun (WGS) entry which is preliminary data.</text>
</comment>
<keyword evidence="2 3" id="KW-0238">DNA-binding</keyword>
<dbReference type="OrthoDB" id="9934076at2759"/>
<dbReference type="AlphaFoldDB" id="A0A4U5LZM6"/>
<feature type="DNA-binding region" description="Homeobox" evidence="2">
    <location>
        <begin position="3"/>
        <end position="58"/>
    </location>
</feature>
<dbReference type="Pfam" id="PF00046">
    <property type="entry name" value="Homeodomain"/>
    <property type="match status" value="1"/>
</dbReference>
<keyword evidence="6" id="KW-1185">Reference proteome</keyword>
<evidence type="ECO:0000259" key="4">
    <source>
        <dbReference type="PROSITE" id="PS50071"/>
    </source>
</evidence>
<dbReference type="Gene3D" id="1.10.10.60">
    <property type="entry name" value="Homeodomain-like"/>
    <property type="match status" value="1"/>
</dbReference>
<comment type="subcellular location">
    <subcellularLocation>
        <location evidence="1 2 3">Nucleus</location>
    </subcellularLocation>
</comment>
<dbReference type="EMBL" id="AZBU02000011">
    <property type="protein sequence ID" value="TKR61821.1"/>
    <property type="molecule type" value="Genomic_DNA"/>
</dbReference>
<feature type="domain" description="Homeobox" evidence="4">
    <location>
        <begin position="1"/>
        <end position="57"/>
    </location>
</feature>
<dbReference type="SMART" id="SM00389">
    <property type="entry name" value="HOX"/>
    <property type="match status" value="1"/>
</dbReference>
<keyword evidence="2 3" id="KW-0539">Nucleus</keyword>
<reference evidence="5 6" key="2">
    <citation type="journal article" date="2019" name="G3 (Bethesda)">
        <title>Hybrid Assembly of the Genome of the Entomopathogenic Nematode Steinernema carpocapsae Identifies the X-Chromosome.</title>
        <authorList>
            <person name="Serra L."/>
            <person name="Macchietto M."/>
            <person name="Macias-Munoz A."/>
            <person name="McGill C.J."/>
            <person name="Rodriguez I.M."/>
            <person name="Rodriguez B."/>
            <person name="Murad R."/>
            <person name="Mortazavi A."/>
        </authorList>
    </citation>
    <scope>NUCLEOTIDE SEQUENCE [LARGE SCALE GENOMIC DNA]</scope>
    <source>
        <strain evidence="5 6">ALL</strain>
    </source>
</reference>
<dbReference type="SUPFAM" id="SSF46689">
    <property type="entry name" value="Homeodomain-like"/>
    <property type="match status" value="1"/>
</dbReference>
<dbReference type="GO" id="GO:0005634">
    <property type="term" value="C:nucleus"/>
    <property type="evidence" value="ECO:0007669"/>
    <property type="project" value="UniProtKB-SubCell"/>
</dbReference>
<reference evidence="5 6" key="1">
    <citation type="journal article" date="2015" name="Genome Biol.">
        <title>Comparative genomics of Steinernema reveals deeply conserved gene regulatory networks.</title>
        <authorList>
            <person name="Dillman A.R."/>
            <person name="Macchietto M."/>
            <person name="Porter C.F."/>
            <person name="Rogers A."/>
            <person name="Williams B."/>
            <person name="Antoshechkin I."/>
            <person name="Lee M.M."/>
            <person name="Goodwin Z."/>
            <person name="Lu X."/>
            <person name="Lewis E.E."/>
            <person name="Goodrich-Blair H."/>
            <person name="Stock S.P."/>
            <person name="Adams B.J."/>
            <person name="Sternberg P.W."/>
            <person name="Mortazavi A."/>
        </authorList>
    </citation>
    <scope>NUCLEOTIDE SEQUENCE [LARGE SCALE GENOMIC DNA]</scope>
    <source>
        <strain evidence="5 6">ALL</strain>
    </source>
</reference>
<dbReference type="PROSITE" id="PS50071">
    <property type="entry name" value="HOMEOBOX_2"/>
    <property type="match status" value="1"/>
</dbReference>
<organism evidence="5 6">
    <name type="scientific">Steinernema carpocapsae</name>
    <name type="common">Entomopathogenic nematode</name>
    <dbReference type="NCBI Taxonomy" id="34508"/>
    <lineage>
        <taxon>Eukaryota</taxon>
        <taxon>Metazoa</taxon>
        <taxon>Ecdysozoa</taxon>
        <taxon>Nematoda</taxon>
        <taxon>Chromadorea</taxon>
        <taxon>Rhabditida</taxon>
        <taxon>Tylenchina</taxon>
        <taxon>Panagrolaimomorpha</taxon>
        <taxon>Strongyloidoidea</taxon>
        <taxon>Steinernematidae</taxon>
        <taxon>Steinernema</taxon>
    </lineage>
</organism>
<keyword evidence="2 3" id="KW-0371">Homeobox</keyword>
<evidence type="ECO:0000313" key="6">
    <source>
        <dbReference type="Proteomes" id="UP000298663"/>
    </source>
</evidence>
<dbReference type="InterPro" id="IPR009057">
    <property type="entry name" value="Homeodomain-like_sf"/>
</dbReference>
<name>A0A4U5LZM6_STECR</name>
<sequence length="75" mass="8946">MLEFDLVKEQTELLKKAFEKNTYLSASVVQDLCEKTGLEKTNVKIWFRVQRYKRKEMQPKGEPMEMEEDEMVGDQ</sequence>
<evidence type="ECO:0000313" key="5">
    <source>
        <dbReference type="EMBL" id="TKR61821.1"/>
    </source>
</evidence>
<dbReference type="Proteomes" id="UP000298663">
    <property type="component" value="Unassembled WGS sequence"/>
</dbReference>
<protein>
    <recommendedName>
        <fullName evidence="4">Homeobox domain-containing protein</fullName>
    </recommendedName>
</protein>
<dbReference type="GO" id="GO:0003677">
    <property type="term" value="F:DNA binding"/>
    <property type="evidence" value="ECO:0007669"/>
    <property type="project" value="UniProtKB-UniRule"/>
</dbReference>